<gene>
    <name evidence="2" type="ORF">JF922_18245</name>
</gene>
<dbReference type="InterPro" id="IPR029068">
    <property type="entry name" value="Glyas_Bleomycin-R_OHBP_Dase"/>
</dbReference>
<dbReference type="Proteomes" id="UP000612893">
    <property type="component" value="Unassembled WGS sequence"/>
</dbReference>
<dbReference type="RefSeq" id="WP_338203673.1">
    <property type="nucleotide sequence ID" value="NZ_JAEKNR010000178.1"/>
</dbReference>
<organism evidence="2 3">
    <name type="scientific">Candidatus Nephthysia bennettiae</name>
    <dbReference type="NCBI Taxonomy" id="3127016"/>
    <lineage>
        <taxon>Bacteria</taxon>
        <taxon>Bacillati</taxon>
        <taxon>Candidatus Dormiibacterota</taxon>
        <taxon>Candidatus Dormibacteria</taxon>
        <taxon>Candidatus Dormibacterales</taxon>
        <taxon>Candidatus Dormibacteraceae</taxon>
        <taxon>Candidatus Nephthysia</taxon>
    </lineage>
</organism>
<dbReference type="AlphaFoldDB" id="A0A934N489"/>
<evidence type="ECO:0000259" key="1">
    <source>
        <dbReference type="PROSITE" id="PS51819"/>
    </source>
</evidence>
<evidence type="ECO:0000313" key="2">
    <source>
        <dbReference type="EMBL" id="MBJ7600005.1"/>
    </source>
</evidence>
<dbReference type="PANTHER" id="PTHR21366">
    <property type="entry name" value="GLYOXALASE FAMILY PROTEIN"/>
    <property type="match status" value="1"/>
</dbReference>
<dbReference type="PANTHER" id="PTHR21366:SF14">
    <property type="entry name" value="GLYOXALASE DOMAIN-CONTAINING PROTEIN 5"/>
    <property type="match status" value="1"/>
</dbReference>
<sequence>MTGASQEPGWKPVLHLAEIVLWSRDLDESLAFYRDLFGLEVMPAPELPVRFLRAGPGEGPVPEMIVLVPHPEPEAGFPGGKTERPLHHIALSVAAASYDELERRCRDAGLDVRSGTHPVLPGVRTFYVDDPDGNEVEVIAPKA</sequence>
<dbReference type="InterPro" id="IPR004360">
    <property type="entry name" value="Glyas_Fos-R_dOase_dom"/>
</dbReference>
<reference evidence="2" key="1">
    <citation type="submission" date="2020-10" db="EMBL/GenBank/DDBJ databases">
        <title>Ca. Dormibacterota MAGs.</title>
        <authorList>
            <person name="Montgomery K."/>
        </authorList>
    </citation>
    <scope>NUCLEOTIDE SEQUENCE [LARGE SCALE GENOMIC DNA]</scope>
    <source>
        <strain evidence="2">SC8812_S17_10</strain>
    </source>
</reference>
<dbReference type="CDD" id="cd06587">
    <property type="entry name" value="VOC"/>
    <property type="match status" value="1"/>
</dbReference>
<name>A0A934N489_9BACT</name>
<proteinExistence type="predicted"/>
<dbReference type="InterPro" id="IPR037523">
    <property type="entry name" value="VOC_core"/>
</dbReference>
<dbReference type="EMBL" id="JAEKNR010000178">
    <property type="protein sequence ID" value="MBJ7600005.1"/>
    <property type="molecule type" value="Genomic_DNA"/>
</dbReference>
<protein>
    <submittedName>
        <fullName evidence="2">VOC family protein</fullName>
    </submittedName>
</protein>
<comment type="caution">
    <text evidence="2">The sequence shown here is derived from an EMBL/GenBank/DDBJ whole genome shotgun (WGS) entry which is preliminary data.</text>
</comment>
<dbReference type="Pfam" id="PF00903">
    <property type="entry name" value="Glyoxalase"/>
    <property type="match status" value="1"/>
</dbReference>
<dbReference type="SUPFAM" id="SSF54593">
    <property type="entry name" value="Glyoxalase/Bleomycin resistance protein/Dihydroxybiphenyl dioxygenase"/>
    <property type="match status" value="1"/>
</dbReference>
<keyword evidence="3" id="KW-1185">Reference proteome</keyword>
<dbReference type="Gene3D" id="3.10.180.10">
    <property type="entry name" value="2,3-Dihydroxybiphenyl 1,2-Dioxygenase, domain 1"/>
    <property type="match status" value="1"/>
</dbReference>
<accession>A0A934N489</accession>
<feature type="domain" description="VOC" evidence="1">
    <location>
        <begin position="15"/>
        <end position="141"/>
    </location>
</feature>
<dbReference type="InterPro" id="IPR050383">
    <property type="entry name" value="GlyoxalaseI/FosfomycinResist"/>
</dbReference>
<dbReference type="PROSITE" id="PS51819">
    <property type="entry name" value="VOC"/>
    <property type="match status" value="1"/>
</dbReference>
<evidence type="ECO:0000313" key="3">
    <source>
        <dbReference type="Proteomes" id="UP000612893"/>
    </source>
</evidence>